<accession>A0A1C5JA41</accession>
<keyword evidence="2" id="KW-0472">Membrane</keyword>
<feature type="region of interest" description="Disordered" evidence="1">
    <location>
        <begin position="72"/>
        <end position="125"/>
    </location>
</feature>
<keyword evidence="4" id="KW-1185">Reference proteome</keyword>
<organism evidence="3 4">
    <name type="scientific">Micromonospora coxensis</name>
    <dbReference type="NCBI Taxonomy" id="356852"/>
    <lineage>
        <taxon>Bacteria</taxon>
        <taxon>Bacillati</taxon>
        <taxon>Actinomycetota</taxon>
        <taxon>Actinomycetes</taxon>
        <taxon>Micromonosporales</taxon>
        <taxon>Micromonosporaceae</taxon>
        <taxon>Micromonospora</taxon>
    </lineage>
</organism>
<reference evidence="4" key="1">
    <citation type="submission" date="2016-06" db="EMBL/GenBank/DDBJ databases">
        <authorList>
            <person name="Varghese N."/>
            <person name="Submissions Spin"/>
        </authorList>
    </citation>
    <scope>NUCLEOTIDE SEQUENCE [LARGE SCALE GENOMIC DNA]</scope>
    <source>
        <strain evidence="4">DSM 45161</strain>
    </source>
</reference>
<proteinExistence type="predicted"/>
<dbReference type="RefSeq" id="WP_088977571.1">
    <property type="nucleotide sequence ID" value="NZ_LT607753.1"/>
</dbReference>
<evidence type="ECO:0000256" key="2">
    <source>
        <dbReference type="SAM" id="Phobius"/>
    </source>
</evidence>
<keyword evidence="2" id="KW-1133">Transmembrane helix</keyword>
<dbReference type="AlphaFoldDB" id="A0A1C5JA41"/>
<evidence type="ECO:0000313" key="3">
    <source>
        <dbReference type="EMBL" id="SCG67442.1"/>
    </source>
</evidence>
<feature type="compositionally biased region" description="Basic and acidic residues" evidence="1">
    <location>
        <begin position="111"/>
        <end position="125"/>
    </location>
</feature>
<gene>
    <name evidence="3" type="ORF">GA0070614_4242</name>
</gene>
<evidence type="ECO:0000313" key="4">
    <source>
        <dbReference type="Proteomes" id="UP000198215"/>
    </source>
</evidence>
<keyword evidence="2" id="KW-0812">Transmembrane</keyword>
<evidence type="ECO:0000256" key="1">
    <source>
        <dbReference type="SAM" id="MobiDB-lite"/>
    </source>
</evidence>
<dbReference type="OrthoDB" id="3821205at2"/>
<feature type="compositionally biased region" description="Low complexity" evidence="1">
    <location>
        <begin position="72"/>
        <end position="84"/>
    </location>
</feature>
<name>A0A1C5JA41_9ACTN</name>
<dbReference type="EMBL" id="LT607753">
    <property type="protein sequence ID" value="SCG67442.1"/>
    <property type="molecule type" value="Genomic_DNA"/>
</dbReference>
<sequence>MNGEELRETLRSEMAEVDAPPPLDAATALAVARRARARRHTAWACTGAAAAVLAVAGVAGITAIDTTGGRGFSAAAPGAASPRPTDTPPPALPTPSETKTGQPWPTGPDGRPQEDRTASAGTRHDQGVRLLDAIVAVVPAGYTAPENLPNQPADQLPRQHQAQFEDRLNGVDVWSYLSSVTLKQGDRTGRLAVEVHTAGNALPSEPCDLARQFWGMQGECQVTAVGGRQVGVVVRATGDDRFDQWAAYRHPDGVVVYVAQAGKLGTGPALTALPFSVAQLAALTGDERFHLR</sequence>
<feature type="transmembrane region" description="Helical" evidence="2">
    <location>
        <begin position="42"/>
        <end position="64"/>
    </location>
</feature>
<dbReference type="Proteomes" id="UP000198215">
    <property type="component" value="Chromosome I"/>
</dbReference>
<protein>
    <submittedName>
        <fullName evidence="3">Uncharacterized protein</fullName>
    </submittedName>
</protein>